<evidence type="ECO:0000313" key="4">
    <source>
        <dbReference type="Proteomes" id="UP000216151"/>
    </source>
</evidence>
<dbReference type="Pfam" id="PF09917">
    <property type="entry name" value="DUF2147"/>
    <property type="match status" value="1"/>
</dbReference>
<dbReference type="Proteomes" id="UP000216151">
    <property type="component" value="Unassembled WGS sequence"/>
</dbReference>
<dbReference type="InterPro" id="IPR019223">
    <property type="entry name" value="DUF2147"/>
</dbReference>
<gene>
    <name evidence="3" type="ORF">B8X00_00680</name>
</gene>
<protein>
    <recommendedName>
        <fullName evidence="2">DUF2147 domain-containing protein</fullName>
    </recommendedName>
</protein>
<evidence type="ECO:0000313" key="3">
    <source>
        <dbReference type="EMBL" id="PAK79261.1"/>
    </source>
</evidence>
<evidence type="ECO:0000256" key="1">
    <source>
        <dbReference type="SAM" id="SignalP"/>
    </source>
</evidence>
<sequence length="172" mass="18429">MTKNGTCGAVHKAKVGFAALLATLLAGAHAVPSSAAEPPVSNAATLTGYWLSQDHDGVFKIDRCGQNLCGHLVGLRYDGTDVPRGHDGKSECNLLMLTDFRPMGESNAGRWAGHILDPDTGHLYDSQIWLAQPDVLKLRGYIGLPIFGETQTWTRYNGPAMGPVCKIPDSVK</sequence>
<dbReference type="EMBL" id="NCXK01000001">
    <property type="protein sequence ID" value="PAK79261.1"/>
    <property type="molecule type" value="Genomic_DNA"/>
</dbReference>
<feature type="domain" description="DUF2147" evidence="2">
    <location>
        <begin position="48"/>
        <end position="155"/>
    </location>
</feature>
<organism evidence="3 4">
    <name type="scientific">Acetobacter fabarum</name>
    <dbReference type="NCBI Taxonomy" id="483199"/>
    <lineage>
        <taxon>Bacteria</taxon>
        <taxon>Pseudomonadati</taxon>
        <taxon>Pseudomonadota</taxon>
        <taxon>Alphaproteobacteria</taxon>
        <taxon>Acetobacterales</taxon>
        <taxon>Acetobacteraceae</taxon>
        <taxon>Acetobacter</taxon>
    </lineage>
</organism>
<dbReference type="PANTHER" id="PTHR36919">
    <property type="entry name" value="BLR1215 PROTEIN"/>
    <property type="match status" value="1"/>
</dbReference>
<reference evidence="3 4" key="1">
    <citation type="submission" date="2017-04" db="EMBL/GenBank/DDBJ databases">
        <title>Kefir bacterial isolates.</title>
        <authorList>
            <person name="Kim Y."/>
            <person name="Blasche S."/>
            <person name="Patil K.R."/>
        </authorList>
    </citation>
    <scope>NUCLEOTIDE SEQUENCE [LARGE SCALE GENOMIC DNA]</scope>
    <source>
        <strain evidence="3 4">KR</strain>
    </source>
</reference>
<evidence type="ECO:0000259" key="2">
    <source>
        <dbReference type="Pfam" id="PF09917"/>
    </source>
</evidence>
<dbReference type="RefSeq" id="WP_095348890.1">
    <property type="nucleotide sequence ID" value="NZ_JBDNMF010000004.1"/>
</dbReference>
<keyword evidence="4" id="KW-1185">Reference proteome</keyword>
<accession>A0A269Y297</accession>
<feature type="chain" id="PRO_5012199366" description="DUF2147 domain-containing protein" evidence="1">
    <location>
        <begin position="36"/>
        <end position="172"/>
    </location>
</feature>
<dbReference type="Gene3D" id="2.40.128.520">
    <property type="match status" value="1"/>
</dbReference>
<feature type="signal peptide" evidence="1">
    <location>
        <begin position="1"/>
        <end position="35"/>
    </location>
</feature>
<comment type="caution">
    <text evidence="3">The sequence shown here is derived from an EMBL/GenBank/DDBJ whole genome shotgun (WGS) entry which is preliminary data.</text>
</comment>
<keyword evidence="1" id="KW-0732">Signal</keyword>
<dbReference type="PANTHER" id="PTHR36919:SF2">
    <property type="entry name" value="BLL6627 PROTEIN"/>
    <property type="match status" value="1"/>
</dbReference>
<dbReference type="AlphaFoldDB" id="A0A269Y297"/>
<proteinExistence type="predicted"/>
<name>A0A269Y297_9PROT</name>
<dbReference type="OrthoDB" id="9811671at2"/>